<dbReference type="InterPro" id="IPR047262">
    <property type="entry name" value="PRX-like1"/>
</dbReference>
<dbReference type="InterPro" id="IPR000866">
    <property type="entry name" value="AhpC/TSA"/>
</dbReference>
<organism evidence="9 10">
    <name type="scientific">Frigoriglobus tundricola</name>
    <dbReference type="NCBI Taxonomy" id="2774151"/>
    <lineage>
        <taxon>Bacteria</taxon>
        <taxon>Pseudomonadati</taxon>
        <taxon>Planctomycetota</taxon>
        <taxon>Planctomycetia</taxon>
        <taxon>Gemmatales</taxon>
        <taxon>Gemmataceae</taxon>
        <taxon>Frigoriglobus</taxon>
    </lineage>
</organism>
<dbReference type="RefSeq" id="WP_171472498.1">
    <property type="nucleotide sequence ID" value="NZ_CP053452.2"/>
</dbReference>
<accession>A0A6M5YT54</accession>
<dbReference type="GO" id="GO:0005509">
    <property type="term" value="F:calcium ion binding"/>
    <property type="evidence" value="ECO:0007669"/>
    <property type="project" value="InterPro"/>
</dbReference>
<feature type="domain" description="EF-hand" evidence="6">
    <location>
        <begin position="610"/>
        <end position="645"/>
    </location>
</feature>
<dbReference type="AlphaFoldDB" id="A0A6M5YT54"/>
<keyword evidence="3 5" id="KW-0408">Iron</keyword>
<dbReference type="InterPro" id="IPR014784">
    <property type="entry name" value="Cu2_ascorb_mOase-like_C"/>
</dbReference>
<reference evidence="10" key="1">
    <citation type="submission" date="2020-05" db="EMBL/GenBank/DDBJ databases">
        <title>Frigoriglobus tundricola gen. nov., sp. nov., a psychrotolerant cellulolytic planctomycete of the family Gemmataceae with two divergent copies of 16S rRNA gene.</title>
        <authorList>
            <person name="Kulichevskaya I.S."/>
            <person name="Ivanova A.A."/>
            <person name="Naumoff D.G."/>
            <person name="Beletsky A.V."/>
            <person name="Rijpstra W.I.C."/>
            <person name="Sinninghe Damste J.S."/>
            <person name="Mardanov A.V."/>
            <person name="Ravin N.V."/>
            <person name="Dedysh S.N."/>
        </authorList>
    </citation>
    <scope>NUCLEOTIDE SEQUENCE [LARGE SCALE GENOMIC DNA]</scope>
    <source>
        <strain evidence="10">PL17</strain>
    </source>
</reference>
<keyword evidence="1 5" id="KW-0349">Heme</keyword>
<evidence type="ECO:0000256" key="5">
    <source>
        <dbReference type="PROSITE-ProRule" id="PRU00433"/>
    </source>
</evidence>
<feature type="domain" description="Thioredoxin" evidence="8">
    <location>
        <begin position="47"/>
        <end position="161"/>
    </location>
</feature>
<evidence type="ECO:0000313" key="9">
    <source>
        <dbReference type="EMBL" id="QJW97039.1"/>
    </source>
</evidence>
<evidence type="ECO:0008006" key="11">
    <source>
        <dbReference type="Google" id="ProtNLM"/>
    </source>
</evidence>
<dbReference type="InterPro" id="IPR008977">
    <property type="entry name" value="PHM/PNGase_F_dom_sf"/>
</dbReference>
<dbReference type="Pfam" id="PF00578">
    <property type="entry name" value="AhpC-TSA"/>
    <property type="match status" value="1"/>
</dbReference>
<dbReference type="GO" id="GO:0016209">
    <property type="term" value="F:antioxidant activity"/>
    <property type="evidence" value="ECO:0007669"/>
    <property type="project" value="InterPro"/>
</dbReference>
<dbReference type="PROSITE" id="PS50222">
    <property type="entry name" value="EF_HAND_2"/>
    <property type="match status" value="1"/>
</dbReference>
<evidence type="ECO:0000259" key="7">
    <source>
        <dbReference type="PROSITE" id="PS51007"/>
    </source>
</evidence>
<proteinExistence type="predicted"/>
<keyword evidence="2 5" id="KW-0479">Metal-binding</keyword>
<keyword evidence="4" id="KW-1015">Disulfide bond</keyword>
<evidence type="ECO:0000256" key="4">
    <source>
        <dbReference type="ARBA" id="ARBA00023157"/>
    </source>
</evidence>
<dbReference type="EMBL" id="CP053452">
    <property type="protein sequence ID" value="QJW97039.1"/>
    <property type="molecule type" value="Genomic_DNA"/>
</dbReference>
<evidence type="ECO:0000256" key="3">
    <source>
        <dbReference type="ARBA" id="ARBA00023004"/>
    </source>
</evidence>
<dbReference type="InterPro" id="IPR036249">
    <property type="entry name" value="Thioredoxin-like_sf"/>
</dbReference>
<evidence type="ECO:0000256" key="2">
    <source>
        <dbReference type="ARBA" id="ARBA00022723"/>
    </source>
</evidence>
<sequence length="655" mass="70841">MRLTAFAVVFSLASAASGVDVAPEPRAKSVTDPSPKEAPKLRLPGEAGIGRLVPDVAFTDLTGKAGKLSDFRGSKLTVVAFTNTTCPVCKKFGPALRRLEADFAAKGVSVLFVNPTRTDKPRAHGFAGRYVHDTDGTLTAAFGAATTAEVFVLDSARTLQYRGAISDQYGLGYALDAPRTNYLAVAVADLLAGRRPVVPATTAPGCELAPDAAKAPAVALTYHARVERIVQTNCVECHRAGGVAPFALDTYDDVVANKAMIRKVVNKGTMPPWFAAPAKAGAHSPFANDRTLTAADKSDLIAWLAGDMKKGDPADAPLPRSYESGWLIGKPDAVFEIPEPIAVTAEGTMPYQTTGVPTTFDEDRWVQALEVQPTAREVVHHVLVFALPKGQKAGPVEGFFAVYVPGNNALVYPEGYAKKLPKGATLGFQIHYTPNGKATSDRTKIGLIFAKEKPRYEVRVAEISNKSFTIPPGAANHKVVGAIPYVPFDARILALFPHSHLRGKAARYELKSPTGTTTLLDVPHYDFNWQLQYRFADPVPVPRGAGLIYTAWYDNSDKNPANPDPKKEVKWGPQTFDEMHLGYVEFVIDSRVESVIGPNGEFRFPKDGVPIPPRYLDAFKQYDTNGDGVLDEKEYNALPPAIKNVVTEYVKRALP</sequence>
<dbReference type="SUPFAM" id="SSF49742">
    <property type="entry name" value="PHM/PNGase F"/>
    <property type="match status" value="2"/>
</dbReference>
<dbReference type="GO" id="GO:0005507">
    <property type="term" value="F:copper ion binding"/>
    <property type="evidence" value="ECO:0007669"/>
    <property type="project" value="InterPro"/>
</dbReference>
<dbReference type="InterPro" id="IPR009056">
    <property type="entry name" value="Cyt_c-like_dom"/>
</dbReference>
<dbReference type="Gene3D" id="2.60.120.230">
    <property type="match status" value="1"/>
</dbReference>
<name>A0A6M5YT54_9BACT</name>
<dbReference type="GO" id="GO:0016715">
    <property type="term" value="F:oxidoreductase activity, acting on paired donors, with incorporation or reduction of molecular oxygen, reduced ascorbate as one donor, and incorporation of one atom of oxygen"/>
    <property type="evidence" value="ECO:0007669"/>
    <property type="project" value="InterPro"/>
</dbReference>
<keyword evidence="10" id="KW-1185">Reference proteome</keyword>
<gene>
    <name evidence="9" type="ORF">FTUN_4602</name>
</gene>
<dbReference type="InterPro" id="IPR018247">
    <property type="entry name" value="EF_Hand_1_Ca_BS"/>
</dbReference>
<dbReference type="GO" id="GO:0009055">
    <property type="term" value="F:electron transfer activity"/>
    <property type="evidence" value="ECO:0007669"/>
    <property type="project" value="InterPro"/>
</dbReference>
<dbReference type="SUPFAM" id="SSF46626">
    <property type="entry name" value="Cytochrome c"/>
    <property type="match status" value="1"/>
</dbReference>
<dbReference type="KEGG" id="ftj:FTUN_4602"/>
<dbReference type="PROSITE" id="PS00018">
    <property type="entry name" value="EF_HAND_1"/>
    <property type="match status" value="1"/>
</dbReference>
<protein>
    <recommendedName>
        <fullName evidence="11">Thioredoxin domain-containing protein</fullName>
    </recommendedName>
</protein>
<evidence type="ECO:0000259" key="8">
    <source>
        <dbReference type="PROSITE" id="PS51352"/>
    </source>
</evidence>
<dbReference type="Gene3D" id="2.60.120.310">
    <property type="entry name" value="Copper type II, ascorbate-dependent monooxygenase, N-terminal domain"/>
    <property type="match status" value="1"/>
</dbReference>
<dbReference type="InterPro" id="IPR002048">
    <property type="entry name" value="EF_hand_dom"/>
</dbReference>
<dbReference type="GO" id="GO:0020037">
    <property type="term" value="F:heme binding"/>
    <property type="evidence" value="ECO:0007669"/>
    <property type="project" value="InterPro"/>
</dbReference>
<dbReference type="InterPro" id="IPR036909">
    <property type="entry name" value="Cyt_c-like_dom_sf"/>
</dbReference>
<evidence type="ECO:0000313" key="10">
    <source>
        <dbReference type="Proteomes" id="UP000503447"/>
    </source>
</evidence>
<feature type="domain" description="Cytochrome c" evidence="7">
    <location>
        <begin position="210"/>
        <end position="308"/>
    </location>
</feature>
<dbReference type="PROSITE" id="PS51352">
    <property type="entry name" value="THIOREDOXIN_2"/>
    <property type="match status" value="1"/>
</dbReference>
<dbReference type="PANTHER" id="PTHR43640:SF1">
    <property type="entry name" value="THIOREDOXIN-DEPENDENT PEROXIREDOXIN"/>
    <property type="match status" value="1"/>
</dbReference>
<evidence type="ECO:0000259" key="6">
    <source>
        <dbReference type="PROSITE" id="PS50222"/>
    </source>
</evidence>
<dbReference type="PANTHER" id="PTHR43640">
    <property type="entry name" value="OS07G0260300 PROTEIN"/>
    <property type="match status" value="1"/>
</dbReference>
<dbReference type="Proteomes" id="UP000503447">
    <property type="component" value="Chromosome"/>
</dbReference>
<dbReference type="SUPFAM" id="SSF52833">
    <property type="entry name" value="Thioredoxin-like"/>
    <property type="match status" value="1"/>
</dbReference>
<evidence type="ECO:0000256" key="1">
    <source>
        <dbReference type="ARBA" id="ARBA00022617"/>
    </source>
</evidence>
<dbReference type="InterPro" id="IPR036939">
    <property type="entry name" value="Cu2_ascorb_mOase_N_sf"/>
</dbReference>
<dbReference type="Gene3D" id="3.40.30.10">
    <property type="entry name" value="Glutaredoxin"/>
    <property type="match status" value="1"/>
</dbReference>
<dbReference type="PROSITE" id="PS51007">
    <property type="entry name" value="CYTC"/>
    <property type="match status" value="1"/>
</dbReference>
<dbReference type="InterPro" id="IPR013766">
    <property type="entry name" value="Thioredoxin_domain"/>
</dbReference>